<dbReference type="GO" id="GO:0031573">
    <property type="term" value="P:mitotic intra-S DNA damage checkpoint signaling"/>
    <property type="evidence" value="ECO:0007669"/>
    <property type="project" value="TreeGrafter"/>
</dbReference>
<feature type="non-terminal residue" evidence="15">
    <location>
        <position position="1"/>
    </location>
</feature>
<evidence type="ECO:0000256" key="3">
    <source>
        <dbReference type="ARBA" id="ARBA00010015"/>
    </source>
</evidence>
<dbReference type="EMBL" id="KV920828">
    <property type="protein sequence ID" value="OSX68260.1"/>
    <property type="molecule type" value="Genomic_DNA"/>
</dbReference>
<dbReference type="InterPro" id="IPR047416">
    <property type="entry name" value="XPF_nuclease_Mus81"/>
</dbReference>
<keyword evidence="4 13" id="KW-0540">Nuclease</keyword>
<keyword evidence="10 13" id="KW-0233">DNA recombination</keyword>
<proteinExistence type="inferred from homology"/>
<keyword evidence="11 13" id="KW-0234">DNA repair</keyword>
<dbReference type="GO" id="GO:0046872">
    <property type="term" value="F:metal ion binding"/>
    <property type="evidence" value="ECO:0007669"/>
    <property type="project" value="UniProtKB-UniRule"/>
</dbReference>
<dbReference type="GO" id="GO:0000712">
    <property type="term" value="P:resolution of meiotic recombination intermediates"/>
    <property type="evidence" value="ECO:0007669"/>
    <property type="project" value="TreeGrafter"/>
</dbReference>
<dbReference type="GO" id="GO:0008821">
    <property type="term" value="F:crossover junction DNA endonuclease activity"/>
    <property type="evidence" value="ECO:0007669"/>
    <property type="project" value="UniProtKB-UniRule"/>
</dbReference>
<keyword evidence="12 13" id="KW-0539">Nucleus</keyword>
<keyword evidence="9 13" id="KW-0460">Magnesium</keyword>
<feature type="domain" description="ERCC4" evidence="14">
    <location>
        <begin position="11"/>
        <end position="123"/>
    </location>
</feature>
<evidence type="ECO:0000256" key="10">
    <source>
        <dbReference type="ARBA" id="ARBA00023172"/>
    </source>
</evidence>
<dbReference type="Gene3D" id="3.40.50.10130">
    <property type="match status" value="1"/>
</dbReference>
<evidence type="ECO:0000256" key="4">
    <source>
        <dbReference type="ARBA" id="ARBA00022722"/>
    </source>
</evidence>
<accession>A0A1X6NIA4</accession>
<dbReference type="GO" id="GO:0048476">
    <property type="term" value="C:Holliday junction resolvase complex"/>
    <property type="evidence" value="ECO:0007669"/>
    <property type="project" value="UniProtKB-UniRule"/>
</dbReference>
<keyword evidence="6 13" id="KW-0255">Endonuclease</keyword>
<dbReference type="AlphaFoldDB" id="A0A1X6NIA4"/>
<evidence type="ECO:0000313" key="16">
    <source>
        <dbReference type="Proteomes" id="UP000218209"/>
    </source>
</evidence>
<keyword evidence="5 13" id="KW-0479">Metal-binding</keyword>
<sequence length="314" mass="31246">ADGAPPAATVHLIVDRREARGSGAVRAAFLDRLGREAGLGGRVVERTLAVGDAVLVARITPAGAAAFAGAPPAGTEVVLDELIERKTVDDLASSFRDARYEEQAYYMAAAGLPSLVYVVEGDPDPPGEGAGGISPRGKAHLASLAVTAGFVVKHTRNLDETAAYYASLVRHRERRLATAGGLEGYLTAKRAAATAASAGAAAAAAAGGGGGGGGGSGGSGSGHKAPARTLQQLWALQLHVLPGVAAGRVADVMAAGYTTPAALAAAYGGVTDGAAGAALLAGIEPAPGHRRVTAAVSSYLYNLFCAKSYGNVLL</sequence>
<comment type="similarity">
    <text evidence="3 13">Belongs to the XPF family.</text>
</comment>
<evidence type="ECO:0000259" key="14">
    <source>
        <dbReference type="SMART" id="SM00891"/>
    </source>
</evidence>
<comment type="subcellular location">
    <subcellularLocation>
        <location evidence="2 13">Nucleus</location>
    </subcellularLocation>
</comment>
<dbReference type="OrthoDB" id="5963188at2759"/>
<dbReference type="InterPro" id="IPR033309">
    <property type="entry name" value="Mus81"/>
</dbReference>
<evidence type="ECO:0000256" key="6">
    <source>
        <dbReference type="ARBA" id="ARBA00022759"/>
    </source>
</evidence>
<evidence type="ECO:0000256" key="8">
    <source>
        <dbReference type="ARBA" id="ARBA00022801"/>
    </source>
</evidence>
<comment type="subunit">
    <text evidence="13">Interacts with EME1.</text>
</comment>
<evidence type="ECO:0000256" key="12">
    <source>
        <dbReference type="ARBA" id="ARBA00023242"/>
    </source>
</evidence>
<dbReference type="Pfam" id="PF02732">
    <property type="entry name" value="ERCC4"/>
    <property type="match status" value="1"/>
</dbReference>
<protein>
    <recommendedName>
        <fullName evidence="13">Crossover junction endonuclease MUS81</fullName>
        <ecNumber evidence="13">3.1.22.-</ecNumber>
    </recommendedName>
</protein>
<dbReference type="GO" id="GO:0048257">
    <property type="term" value="F:3'-flap endonuclease activity"/>
    <property type="evidence" value="ECO:0007669"/>
    <property type="project" value="TreeGrafter"/>
</dbReference>
<dbReference type="PANTHER" id="PTHR13451:SF0">
    <property type="entry name" value="CROSSOVER JUNCTION ENDONUCLEASE MUS81"/>
    <property type="match status" value="1"/>
</dbReference>
<evidence type="ECO:0000313" key="15">
    <source>
        <dbReference type="EMBL" id="OSX68260.1"/>
    </source>
</evidence>
<evidence type="ECO:0000256" key="7">
    <source>
        <dbReference type="ARBA" id="ARBA00022763"/>
    </source>
</evidence>
<dbReference type="Gene3D" id="1.10.150.670">
    <property type="entry name" value="Crossover junction endonuclease EME1, DNA-binding domain"/>
    <property type="match status" value="1"/>
</dbReference>
<dbReference type="SMART" id="SM00891">
    <property type="entry name" value="ERCC4"/>
    <property type="match status" value="1"/>
</dbReference>
<dbReference type="Proteomes" id="UP000218209">
    <property type="component" value="Unassembled WGS sequence"/>
</dbReference>
<dbReference type="GO" id="GO:0003677">
    <property type="term" value="F:DNA binding"/>
    <property type="evidence" value="ECO:0007669"/>
    <property type="project" value="UniProtKB-UniRule"/>
</dbReference>
<keyword evidence="7 13" id="KW-0227">DNA damage</keyword>
<keyword evidence="16" id="KW-1185">Reference proteome</keyword>
<comment type="cofactor">
    <cofactor evidence="1 13">
        <name>Mg(2+)</name>
        <dbReference type="ChEBI" id="CHEBI:18420"/>
    </cofactor>
</comment>
<evidence type="ECO:0000256" key="2">
    <source>
        <dbReference type="ARBA" id="ARBA00004123"/>
    </source>
</evidence>
<evidence type="ECO:0000256" key="11">
    <source>
        <dbReference type="ARBA" id="ARBA00023204"/>
    </source>
</evidence>
<evidence type="ECO:0000256" key="9">
    <source>
        <dbReference type="ARBA" id="ARBA00022842"/>
    </source>
</evidence>
<evidence type="ECO:0000256" key="1">
    <source>
        <dbReference type="ARBA" id="ARBA00001946"/>
    </source>
</evidence>
<dbReference type="InterPro" id="IPR042530">
    <property type="entry name" value="EME1/EME2_C"/>
</dbReference>
<evidence type="ECO:0000256" key="13">
    <source>
        <dbReference type="RuleBase" id="RU369042"/>
    </source>
</evidence>
<name>A0A1X6NIA4_PORUM</name>
<dbReference type="GO" id="GO:0005634">
    <property type="term" value="C:nucleus"/>
    <property type="evidence" value="ECO:0007669"/>
    <property type="project" value="UniProtKB-SubCell"/>
</dbReference>
<dbReference type="SUPFAM" id="SSF52980">
    <property type="entry name" value="Restriction endonuclease-like"/>
    <property type="match status" value="1"/>
</dbReference>
<dbReference type="GO" id="GO:0000727">
    <property type="term" value="P:double-strand break repair via break-induced replication"/>
    <property type="evidence" value="ECO:0007669"/>
    <property type="project" value="UniProtKB-UniRule"/>
</dbReference>
<dbReference type="GO" id="GO:0006308">
    <property type="term" value="P:DNA catabolic process"/>
    <property type="evidence" value="ECO:0007669"/>
    <property type="project" value="UniProtKB-UniRule"/>
</dbReference>
<dbReference type="EC" id="3.1.22.-" evidence="13"/>
<evidence type="ECO:0000256" key="5">
    <source>
        <dbReference type="ARBA" id="ARBA00022723"/>
    </source>
</evidence>
<comment type="function">
    <text evidence="13">Interacts with EME1 to form a DNA structure-specific endonuclease with substrate preference for branched DNA structures with a 5'-end at the branch nick. Typical substrates include 3'-flap structures, D-loops, replication forks and nicked Holliday junctions. May be required in mitosis for the processing of stalled or collapsed replication fork intermediates. May be required in meiosis for the repair of meiosis-specific double strand breaks subsequent to single-end invasion (SEI).</text>
</comment>
<keyword evidence="8 13" id="KW-0378">Hydrolase</keyword>
<dbReference type="InterPro" id="IPR006166">
    <property type="entry name" value="ERCC4_domain"/>
</dbReference>
<dbReference type="CDD" id="cd20074">
    <property type="entry name" value="XPF_nuclease_Mus81"/>
    <property type="match status" value="1"/>
</dbReference>
<reference evidence="15 16" key="1">
    <citation type="submission" date="2017-03" db="EMBL/GenBank/DDBJ databases">
        <title>WGS assembly of Porphyra umbilicalis.</title>
        <authorList>
            <person name="Brawley S.H."/>
            <person name="Blouin N.A."/>
            <person name="Ficko-Blean E."/>
            <person name="Wheeler G.L."/>
            <person name="Lohr M."/>
            <person name="Goodson H.V."/>
            <person name="Jenkins J.W."/>
            <person name="Blaby-Haas C.E."/>
            <person name="Helliwell K.E."/>
            <person name="Chan C."/>
            <person name="Marriage T."/>
            <person name="Bhattacharya D."/>
            <person name="Klein A.S."/>
            <person name="Badis Y."/>
            <person name="Brodie J."/>
            <person name="Cao Y."/>
            <person name="Collen J."/>
            <person name="Dittami S.M."/>
            <person name="Gachon C.M."/>
            <person name="Green B.R."/>
            <person name="Karpowicz S."/>
            <person name="Kim J.W."/>
            <person name="Kudahl U."/>
            <person name="Lin S."/>
            <person name="Michel G."/>
            <person name="Mittag M."/>
            <person name="Olson B.J."/>
            <person name="Pangilinan J."/>
            <person name="Peng Y."/>
            <person name="Qiu H."/>
            <person name="Shu S."/>
            <person name="Singer J.T."/>
            <person name="Smith A.G."/>
            <person name="Sprecher B.N."/>
            <person name="Wagner V."/>
            <person name="Wang W."/>
            <person name="Wang Z.-Y."/>
            <person name="Yan J."/>
            <person name="Yarish C."/>
            <person name="Zoeuner-Riek S."/>
            <person name="Zhuang Y."/>
            <person name="Zou Y."/>
            <person name="Lindquist E.A."/>
            <person name="Grimwood J."/>
            <person name="Barry K."/>
            <person name="Rokhsar D.S."/>
            <person name="Schmutz J."/>
            <person name="Stiller J.W."/>
            <person name="Grossman A.R."/>
            <person name="Prochnik S.E."/>
        </authorList>
    </citation>
    <scope>NUCLEOTIDE SEQUENCE [LARGE SCALE GENOMIC DNA]</scope>
    <source>
        <strain evidence="15">4086291</strain>
    </source>
</reference>
<organism evidence="15 16">
    <name type="scientific">Porphyra umbilicalis</name>
    <name type="common">Purple laver</name>
    <name type="synonym">Red alga</name>
    <dbReference type="NCBI Taxonomy" id="2786"/>
    <lineage>
        <taxon>Eukaryota</taxon>
        <taxon>Rhodophyta</taxon>
        <taxon>Bangiophyceae</taxon>
        <taxon>Bangiales</taxon>
        <taxon>Bangiaceae</taxon>
        <taxon>Porphyra</taxon>
    </lineage>
</organism>
<dbReference type="PANTHER" id="PTHR13451">
    <property type="entry name" value="CLASS II CROSSOVER JUNCTION ENDONUCLEASE MUS81"/>
    <property type="match status" value="1"/>
</dbReference>
<dbReference type="InterPro" id="IPR011335">
    <property type="entry name" value="Restrct_endonuc-II-like"/>
</dbReference>
<gene>
    <name evidence="15" type="ORF">BU14_3126s0001</name>
</gene>